<organism evidence="3 4">
    <name type="scientific">Effrenium voratum</name>
    <dbReference type="NCBI Taxonomy" id="2562239"/>
    <lineage>
        <taxon>Eukaryota</taxon>
        <taxon>Sar</taxon>
        <taxon>Alveolata</taxon>
        <taxon>Dinophyceae</taxon>
        <taxon>Suessiales</taxon>
        <taxon>Symbiodiniaceae</taxon>
        <taxon>Effrenium</taxon>
    </lineage>
</organism>
<feature type="domain" description="ABC1 atypical kinase-like" evidence="2">
    <location>
        <begin position="219"/>
        <end position="435"/>
    </location>
</feature>
<dbReference type="InterPro" id="IPR011009">
    <property type="entry name" value="Kinase-like_dom_sf"/>
</dbReference>
<dbReference type="EMBL" id="CAUJNA010003634">
    <property type="protein sequence ID" value="CAJ1406496.1"/>
    <property type="molecule type" value="Genomic_DNA"/>
</dbReference>
<accession>A0AA36JJ11</accession>
<comment type="similarity">
    <text evidence="1">Belongs to the protein kinase superfamily. ADCK protein kinase family.</text>
</comment>
<dbReference type="SUPFAM" id="SSF56112">
    <property type="entry name" value="Protein kinase-like (PK-like)"/>
    <property type="match status" value="1"/>
</dbReference>
<evidence type="ECO:0000256" key="1">
    <source>
        <dbReference type="ARBA" id="ARBA00009670"/>
    </source>
</evidence>
<gene>
    <name evidence="3" type="ORF">EVOR1521_LOCUS28450</name>
</gene>
<dbReference type="PANTHER" id="PTHR10566:SF123">
    <property type="entry name" value="PROTEIN KINASE SUPERFAMILY PROTEIN"/>
    <property type="match status" value="1"/>
</dbReference>
<dbReference type="InterPro" id="IPR050154">
    <property type="entry name" value="UbiB_kinase"/>
</dbReference>
<sequence length="703" mass="76869">MALAAISGEAPLSVLKPQAVRSSRQGCAAGVDQRGAHSAGLSGTFATARGTGNLKLAGRVWLQAGLLVPLARRRRRTRGLRTASAASSAPVAGKYDGPALDAYYGKNPLRAVSRLVEVVSRINAARTAWQDEAQPQQQRGQRLRDEVSSLGTVFVKLAQTMATRSDLVTKELGRELRVLQDSMGRFPDEVALETIREEFEWTGPVAARRPGPEGHEASKDGEPLFASLSAEPVAAASLAQVYRGNLLDGREVAVKVQRPGLADQVGLDFYVLRQMLSAVNAVMGATRSSEIAESVLSEVADGLFAEIDFTMEGQHIEKFMDLYGADCPDVVVPEVIWSRTRLKVLTTTWLLGRKPRDLNAQEKLRMVNLAAPCLSLQLMGAGFVHCDPHEGNMMLLEDGRLGLIDFGLVAQMTDVHQESMASAILSLLAEDYRALVPCFRGMGILSSQRDDDEDLKRPGETQPFAEALEEALTGGGGGRLVQESAGLDRRRAFGQLYEELSNLAFRYYFTLPSYYILVMRSFVTLEGIAFGADPDFNMYTTSSPYAFRRLLTPRTPEGKKLLEQTILEPVKDGAGRKLRLLTLLQGSLISGKSRAQQASAKEAARLATKTVAEVLLAAEGEELREILASLDSTELVEDLASKGAAPFRRAALSAALGRMRPTSDRQHRRQLRRMMRRHLSRAAQRRPLLVAKLLLQLLRALLP</sequence>
<comment type="caution">
    <text evidence="3">The sequence shown here is derived from an EMBL/GenBank/DDBJ whole genome shotgun (WGS) entry which is preliminary data.</text>
</comment>
<name>A0AA36JJ11_9DINO</name>
<dbReference type="PANTHER" id="PTHR10566">
    <property type="entry name" value="CHAPERONE-ACTIVITY OF BC1 COMPLEX CABC1 -RELATED"/>
    <property type="match status" value="1"/>
</dbReference>
<proteinExistence type="inferred from homology"/>
<protein>
    <recommendedName>
        <fullName evidence="2">ABC1 atypical kinase-like domain-containing protein</fullName>
    </recommendedName>
</protein>
<dbReference type="Pfam" id="PF03109">
    <property type="entry name" value="ABC1"/>
    <property type="match status" value="1"/>
</dbReference>
<evidence type="ECO:0000259" key="2">
    <source>
        <dbReference type="Pfam" id="PF03109"/>
    </source>
</evidence>
<dbReference type="InterPro" id="IPR004147">
    <property type="entry name" value="ABC1_dom"/>
</dbReference>
<reference evidence="3" key="1">
    <citation type="submission" date="2023-08" db="EMBL/GenBank/DDBJ databases">
        <authorList>
            <person name="Chen Y."/>
            <person name="Shah S."/>
            <person name="Dougan E. K."/>
            <person name="Thang M."/>
            <person name="Chan C."/>
        </authorList>
    </citation>
    <scope>NUCLEOTIDE SEQUENCE</scope>
</reference>
<evidence type="ECO:0000313" key="4">
    <source>
        <dbReference type="Proteomes" id="UP001178507"/>
    </source>
</evidence>
<dbReference type="CDD" id="cd05121">
    <property type="entry name" value="ABC1_ADCK3-like"/>
    <property type="match status" value="1"/>
</dbReference>
<dbReference type="AlphaFoldDB" id="A0AA36JJ11"/>
<dbReference type="Proteomes" id="UP001178507">
    <property type="component" value="Unassembled WGS sequence"/>
</dbReference>
<keyword evidence="4" id="KW-1185">Reference proteome</keyword>
<evidence type="ECO:0000313" key="3">
    <source>
        <dbReference type="EMBL" id="CAJ1406496.1"/>
    </source>
</evidence>